<sequence>MAEQLIPVNIVIGDRSYRIRIRPQDEEAVRNTIKVINDKVIEFKTQFSAKDMQDYIAMVLVWYATEKSQQTQEGLETRAVEEKLSQLETMIDKLGSQVSDV</sequence>
<gene>
    <name evidence="1" type="ORF">BC349_07160</name>
</gene>
<organism evidence="1 2">
    <name type="scientific">Flavihumibacter stibioxidans</name>
    <dbReference type="NCBI Taxonomy" id="1834163"/>
    <lineage>
        <taxon>Bacteria</taxon>
        <taxon>Pseudomonadati</taxon>
        <taxon>Bacteroidota</taxon>
        <taxon>Chitinophagia</taxon>
        <taxon>Chitinophagales</taxon>
        <taxon>Chitinophagaceae</taxon>
        <taxon>Flavihumibacter</taxon>
    </lineage>
</organism>
<dbReference type="EMBL" id="MBUA01000012">
    <property type="protein sequence ID" value="MBC6490806.1"/>
    <property type="molecule type" value="Genomic_DNA"/>
</dbReference>
<dbReference type="InterPro" id="IPR036192">
    <property type="entry name" value="Cell_div_ZapA-like_sf"/>
</dbReference>
<dbReference type="SUPFAM" id="SSF102829">
    <property type="entry name" value="Cell division protein ZapA-like"/>
    <property type="match status" value="1"/>
</dbReference>
<comment type="caution">
    <text evidence="1">The sequence shown here is derived from an EMBL/GenBank/DDBJ whole genome shotgun (WGS) entry which is preliminary data.</text>
</comment>
<protein>
    <recommendedName>
        <fullName evidence="3">Cell division protein ZapA</fullName>
    </recommendedName>
</protein>
<keyword evidence="2" id="KW-1185">Reference proteome</keyword>
<evidence type="ECO:0000313" key="1">
    <source>
        <dbReference type="EMBL" id="MBC6490806.1"/>
    </source>
</evidence>
<accession>A0ABR7M852</accession>
<dbReference type="Proteomes" id="UP000765802">
    <property type="component" value="Unassembled WGS sequence"/>
</dbReference>
<dbReference type="InterPro" id="IPR007838">
    <property type="entry name" value="Cell_div_ZapA-like"/>
</dbReference>
<proteinExistence type="predicted"/>
<evidence type="ECO:0008006" key="3">
    <source>
        <dbReference type="Google" id="ProtNLM"/>
    </source>
</evidence>
<evidence type="ECO:0000313" key="2">
    <source>
        <dbReference type="Proteomes" id="UP000765802"/>
    </source>
</evidence>
<dbReference type="Pfam" id="PF05164">
    <property type="entry name" value="ZapA"/>
    <property type="match status" value="1"/>
</dbReference>
<name>A0ABR7M852_9BACT</name>
<reference evidence="1 2" key="1">
    <citation type="submission" date="2016-07" db="EMBL/GenBank/DDBJ databases">
        <title>Genome analysis of Flavihumibacter stibioxidans YS-17.</title>
        <authorList>
            <person name="Shi K."/>
            <person name="Han Y."/>
            <person name="Wang G."/>
        </authorList>
    </citation>
    <scope>NUCLEOTIDE SEQUENCE [LARGE SCALE GENOMIC DNA]</scope>
    <source>
        <strain evidence="1 2">YS-17</strain>
    </source>
</reference>
<dbReference type="RefSeq" id="WP_187256159.1">
    <property type="nucleotide sequence ID" value="NZ_JBHULF010000014.1"/>
</dbReference>